<dbReference type="GeneID" id="70127707"/>
<name>A0A9P8RGS6_9PEZI</name>
<sequence>KSEYRKILFCVERAKYDGLEHFWIDKCCVDKTNAAELTESINSMFRWYQNAVKCYVHLPDVLYDWR</sequence>
<protein>
    <recommendedName>
        <fullName evidence="1">Heterokaryon incompatibility domain-containing protein</fullName>
    </recommendedName>
</protein>
<dbReference type="AlphaFoldDB" id="A0A9P8RGS6"/>
<keyword evidence="3" id="KW-1185">Reference proteome</keyword>
<proteinExistence type="predicted"/>
<dbReference type="InterPro" id="IPR010730">
    <property type="entry name" value="HET"/>
</dbReference>
<organism evidence="2 3">
    <name type="scientific">Truncatella angustata</name>
    <dbReference type="NCBI Taxonomy" id="152316"/>
    <lineage>
        <taxon>Eukaryota</taxon>
        <taxon>Fungi</taxon>
        <taxon>Dikarya</taxon>
        <taxon>Ascomycota</taxon>
        <taxon>Pezizomycotina</taxon>
        <taxon>Sordariomycetes</taxon>
        <taxon>Xylariomycetidae</taxon>
        <taxon>Amphisphaeriales</taxon>
        <taxon>Sporocadaceae</taxon>
        <taxon>Truncatella</taxon>
    </lineage>
</organism>
<dbReference type="PANTHER" id="PTHR10622">
    <property type="entry name" value="HET DOMAIN-CONTAINING PROTEIN"/>
    <property type="match status" value="1"/>
</dbReference>
<feature type="domain" description="Heterokaryon incompatibility" evidence="1">
    <location>
        <begin position="11"/>
        <end position="58"/>
    </location>
</feature>
<evidence type="ECO:0000313" key="3">
    <source>
        <dbReference type="Proteomes" id="UP000758603"/>
    </source>
</evidence>
<dbReference type="EMBL" id="JAGPXC010000011">
    <property type="protein sequence ID" value="KAH6645744.1"/>
    <property type="molecule type" value="Genomic_DNA"/>
</dbReference>
<reference evidence="2" key="1">
    <citation type="journal article" date="2021" name="Nat. Commun.">
        <title>Genetic determinants of endophytism in the Arabidopsis root mycobiome.</title>
        <authorList>
            <person name="Mesny F."/>
            <person name="Miyauchi S."/>
            <person name="Thiergart T."/>
            <person name="Pickel B."/>
            <person name="Atanasova L."/>
            <person name="Karlsson M."/>
            <person name="Huettel B."/>
            <person name="Barry K.W."/>
            <person name="Haridas S."/>
            <person name="Chen C."/>
            <person name="Bauer D."/>
            <person name="Andreopoulos W."/>
            <person name="Pangilinan J."/>
            <person name="LaButti K."/>
            <person name="Riley R."/>
            <person name="Lipzen A."/>
            <person name="Clum A."/>
            <person name="Drula E."/>
            <person name="Henrissat B."/>
            <person name="Kohler A."/>
            <person name="Grigoriev I.V."/>
            <person name="Martin F.M."/>
            <person name="Hacquard S."/>
        </authorList>
    </citation>
    <scope>NUCLEOTIDE SEQUENCE</scope>
    <source>
        <strain evidence="2">MPI-SDFR-AT-0073</strain>
    </source>
</reference>
<comment type="caution">
    <text evidence="2">The sequence shown here is derived from an EMBL/GenBank/DDBJ whole genome shotgun (WGS) entry which is preliminary data.</text>
</comment>
<gene>
    <name evidence="2" type="ORF">BKA67DRAFT_527107</name>
</gene>
<evidence type="ECO:0000259" key="1">
    <source>
        <dbReference type="Pfam" id="PF06985"/>
    </source>
</evidence>
<feature type="non-terminal residue" evidence="2">
    <location>
        <position position="1"/>
    </location>
</feature>
<evidence type="ECO:0000313" key="2">
    <source>
        <dbReference type="EMBL" id="KAH6645744.1"/>
    </source>
</evidence>
<dbReference type="RefSeq" id="XP_045952258.1">
    <property type="nucleotide sequence ID" value="XM_046098815.1"/>
</dbReference>
<dbReference type="Pfam" id="PF06985">
    <property type="entry name" value="HET"/>
    <property type="match status" value="1"/>
</dbReference>
<dbReference type="Proteomes" id="UP000758603">
    <property type="component" value="Unassembled WGS sequence"/>
</dbReference>
<dbReference type="PANTHER" id="PTHR10622:SF11">
    <property type="entry name" value="HET-DOMAIN-CONTAINING PROTEIN"/>
    <property type="match status" value="1"/>
</dbReference>
<dbReference type="OrthoDB" id="674604at2759"/>
<accession>A0A9P8RGS6</accession>